<comment type="caution">
    <text evidence="1">The sequence shown here is derived from an EMBL/GenBank/DDBJ whole genome shotgun (WGS) entry which is preliminary data.</text>
</comment>
<dbReference type="AlphaFoldDB" id="A0A0D6PJM3"/>
<evidence type="ECO:0008006" key="3">
    <source>
        <dbReference type="Google" id="ProtNLM"/>
    </source>
</evidence>
<keyword evidence="2" id="KW-1185">Reference proteome</keyword>
<evidence type="ECO:0000313" key="2">
    <source>
        <dbReference type="Proteomes" id="UP000032668"/>
    </source>
</evidence>
<dbReference type="RefSeq" id="WP_048880252.1">
    <property type="nucleotide sequence ID" value="NZ_BANC01000123.1"/>
</dbReference>
<dbReference type="EMBL" id="BANC01000123">
    <property type="protein sequence ID" value="GAN81867.1"/>
    <property type="molecule type" value="Genomic_DNA"/>
</dbReference>
<gene>
    <name evidence="1" type="ORF">Aam_125_009</name>
</gene>
<sequence length="134" mass="14921">MTQTIDIDFDVWKALTALRMSPTDTYNDVLRGVLNLPPIEKRPVTIEPAAGMGWVSKGVTFPDGTEFRATYKGQHVTARVARGRLRGAGDKVATSLSQAARMVTQTSVDGWTFWEVKRPNDLQWQQAGTLRKKS</sequence>
<evidence type="ECO:0000313" key="1">
    <source>
        <dbReference type="EMBL" id="GAN81867.1"/>
    </source>
</evidence>
<name>A0A0D6PJM3_9PROT</name>
<dbReference type="STRING" id="1120923.SAMN02746095_02237"/>
<organism evidence="1 2">
    <name type="scientific">Acidocella aminolytica 101 = DSM 11237</name>
    <dbReference type="NCBI Taxonomy" id="1120923"/>
    <lineage>
        <taxon>Bacteria</taxon>
        <taxon>Pseudomonadati</taxon>
        <taxon>Pseudomonadota</taxon>
        <taxon>Alphaproteobacteria</taxon>
        <taxon>Acetobacterales</taxon>
        <taxon>Acidocellaceae</taxon>
        <taxon>Acidocella</taxon>
    </lineage>
</organism>
<dbReference type="Proteomes" id="UP000032668">
    <property type="component" value="Unassembled WGS sequence"/>
</dbReference>
<dbReference type="OrthoDB" id="8456477at2"/>
<reference evidence="1 2" key="1">
    <citation type="submission" date="2012-11" db="EMBL/GenBank/DDBJ databases">
        <title>Whole genome sequence of Acidocella aminolytica 101 = DSM 11237.</title>
        <authorList>
            <person name="Azuma Y."/>
            <person name="Higashiura N."/>
            <person name="Hirakawa H."/>
            <person name="Matsushita K."/>
        </authorList>
    </citation>
    <scope>NUCLEOTIDE SEQUENCE [LARGE SCALE GENOMIC DNA]</scope>
    <source>
        <strain evidence="2">101 / DSM 11237</strain>
    </source>
</reference>
<protein>
    <recommendedName>
        <fullName evidence="3">DUF2924 domain-containing protein</fullName>
    </recommendedName>
</protein>
<proteinExistence type="predicted"/>
<accession>A0A0D6PJM3</accession>